<reference evidence="2 3" key="1">
    <citation type="journal article" date="2019" name="Int. J. Syst. Evol. Microbiol.">
        <title>The Global Catalogue of Microorganisms (GCM) 10K type strain sequencing project: providing services to taxonomists for standard genome sequencing and annotation.</title>
        <authorList>
            <consortium name="The Broad Institute Genomics Platform"/>
            <consortium name="The Broad Institute Genome Sequencing Center for Infectious Disease"/>
            <person name="Wu L."/>
            <person name="Ma J."/>
        </authorList>
    </citation>
    <scope>NUCLEOTIDE SEQUENCE [LARGE SCALE GENOMIC DNA]</scope>
    <source>
        <strain evidence="2 3">JCM 16083</strain>
    </source>
</reference>
<gene>
    <name evidence="2" type="ORF">GCM10009118_04860</name>
</gene>
<evidence type="ECO:0000313" key="3">
    <source>
        <dbReference type="Proteomes" id="UP001501126"/>
    </source>
</evidence>
<dbReference type="Proteomes" id="UP001501126">
    <property type="component" value="Unassembled WGS sequence"/>
</dbReference>
<organism evidence="2 3">
    <name type="scientific">Wandonia haliotis</name>
    <dbReference type="NCBI Taxonomy" id="574963"/>
    <lineage>
        <taxon>Bacteria</taxon>
        <taxon>Pseudomonadati</taxon>
        <taxon>Bacteroidota</taxon>
        <taxon>Flavobacteriia</taxon>
        <taxon>Flavobacteriales</taxon>
        <taxon>Crocinitomicaceae</taxon>
        <taxon>Wandonia</taxon>
    </lineage>
</organism>
<protein>
    <recommendedName>
        <fullName evidence="4">Outer membrane protein beta-barrel domain-containing protein</fullName>
    </recommendedName>
</protein>
<evidence type="ECO:0008006" key="4">
    <source>
        <dbReference type="Google" id="ProtNLM"/>
    </source>
</evidence>
<feature type="signal peptide" evidence="1">
    <location>
        <begin position="1"/>
        <end position="20"/>
    </location>
</feature>
<dbReference type="RefSeq" id="WP_343784764.1">
    <property type="nucleotide sequence ID" value="NZ_BAAAFH010000003.1"/>
</dbReference>
<feature type="chain" id="PRO_5046176442" description="Outer membrane protein beta-barrel domain-containing protein" evidence="1">
    <location>
        <begin position="21"/>
        <end position="204"/>
    </location>
</feature>
<keyword evidence="3" id="KW-1185">Reference proteome</keyword>
<accession>A0ABN1MLH6</accession>
<keyword evidence="1" id="KW-0732">Signal</keyword>
<sequence length="204" mass="23241">MKIIQSILFLIGMVSLGARAQQNDGRGLGVDSVSMEPKKETFQGVYLEFLGRNLTYAVGYEFVSKKGKNAFGIGVGARYLYQSVAGKKFSNFSLSVSPFYEYGNSFGLRTGISLAMDSNPIVYSNKLDYLHPADQPYYLSLFPSYFLGAFYRTKKQRFQIILYGQVYTWIVRRKREVGVKWKPYVTISPLVGLTVKYNFKNRTK</sequence>
<name>A0ABN1MLH6_9FLAO</name>
<evidence type="ECO:0000313" key="2">
    <source>
        <dbReference type="EMBL" id="GAA0874078.1"/>
    </source>
</evidence>
<proteinExistence type="predicted"/>
<dbReference type="EMBL" id="BAAAFH010000003">
    <property type="protein sequence ID" value="GAA0874078.1"/>
    <property type="molecule type" value="Genomic_DNA"/>
</dbReference>
<comment type="caution">
    <text evidence="2">The sequence shown here is derived from an EMBL/GenBank/DDBJ whole genome shotgun (WGS) entry which is preliminary data.</text>
</comment>
<evidence type="ECO:0000256" key="1">
    <source>
        <dbReference type="SAM" id="SignalP"/>
    </source>
</evidence>